<reference evidence="4" key="1">
    <citation type="submission" date="2022-11" db="EMBL/GenBank/DDBJ databases">
        <authorList>
            <person name="Scott C."/>
            <person name="Bruce N."/>
        </authorList>
    </citation>
    <scope>NUCLEOTIDE SEQUENCE</scope>
</reference>
<evidence type="ECO:0000313" key="5">
    <source>
        <dbReference type="Proteomes" id="UP000838763"/>
    </source>
</evidence>
<feature type="region of interest" description="Disordered" evidence="2">
    <location>
        <begin position="22"/>
        <end position="87"/>
    </location>
</feature>
<dbReference type="Proteomes" id="UP000838763">
    <property type="component" value="Unassembled WGS sequence"/>
</dbReference>
<comment type="caution">
    <text evidence="4">The sequence shown here is derived from an EMBL/GenBank/DDBJ whole genome shotgun (WGS) entry which is preliminary data.</text>
</comment>
<dbReference type="PANTHER" id="PTHR15139">
    <property type="entry name" value="TUBULIN FOLDING COFACTOR C"/>
    <property type="match status" value="1"/>
</dbReference>
<gene>
    <name evidence="4" type="ORF">PPNO1_LOCUS9811</name>
</gene>
<protein>
    <recommendedName>
        <fullName evidence="3">C-CAP/cofactor C-like domain-containing protein</fullName>
    </recommendedName>
</protein>
<dbReference type="GO" id="GO:0007023">
    <property type="term" value="P:post-chaperonin tubulin folding pathway"/>
    <property type="evidence" value="ECO:0007669"/>
    <property type="project" value="InterPro"/>
</dbReference>
<dbReference type="PANTHER" id="PTHR15139:SF0">
    <property type="entry name" value="TUBULIN-SPECIFIC CHAPERONE C"/>
    <property type="match status" value="1"/>
</dbReference>
<dbReference type="GO" id="GO:0007021">
    <property type="term" value="P:tubulin complex assembly"/>
    <property type="evidence" value="ECO:0007669"/>
    <property type="project" value="TreeGrafter"/>
</dbReference>
<sequence length="214" mass="23622">TIRGLTEKLDREVDKVVPRHRFRFKARPKDSASAPAEDRRRNVGVLASYPETEGASAAPSKEDEPAANEKDYNRELKAPNGSNIRRPSFSAAKTISLTEHKNLHVVLPKSASRAATYADLTNLENCIVDMSVPASGETTFLGLALKNLRRCIIITGNVDGPVHITGISDSILVVASRQMRIHECRNVDFYLHCSSHPIVEDCAKVRFAPIPDCY</sequence>
<dbReference type="EMBL" id="CALLCH030000021">
    <property type="protein sequence ID" value="CAI4220278.1"/>
    <property type="molecule type" value="Genomic_DNA"/>
</dbReference>
<dbReference type="InterPro" id="IPR017901">
    <property type="entry name" value="C-CAP_CF_C-like"/>
</dbReference>
<keyword evidence="5" id="KW-1185">Reference proteome</keyword>
<dbReference type="OrthoDB" id="194775at2759"/>
<dbReference type="Gene3D" id="2.160.20.70">
    <property type="match status" value="1"/>
</dbReference>
<dbReference type="InterPro" id="IPR016098">
    <property type="entry name" value="CAP/MinC_C"/>
</dbReference>
<evidence type="ECO:0000256" key="2">
    <source>
        <dbReference type="SAM" id="MobiDB-lite"/>
    </source>
</evidence>
<dbReference type="PROSITE" id="PS51329">
    <property type="entry name" value="C_CAP_COFACTOR_C"/>
    <property type="match status" value="1"/>
</dbReference>
<feature type="compositionally biased region" description="Basic and acidic residues" evidence="2">
    <location>
        <begin position="60"/>
        <end position="77"/>
    </location>
</feature>
<dbReference type="InterPro" id="IPR027684">
    <property type="entry name" value="TBCC"/>
</dbReference>
<name>A0A9P1HCU7_9PEZI</name>
<evidence type="ECO:0000256" key="1">
    <source>
        <dbReference type="ARBA" id="ARBA00008848"/>
    </source>
</evidence>
<feature type="domain" description="C-CAP/cofactor C-like" evidence="3">
    <location>
        <begin position="108"/>
        <end position="214"/>
    </location>
</feature>
<comment type="similarity">
    <text evidence="1">Belongs to the TBCC family.</text>
</comment>
<dbReference type="AlphaFoldDB" id="A0A9P1HCU7"/>
<dbReference type="GO" id="GO:0005737">
    <property type="term" value="C:cytoplasm"/>
    <property type="evidence" value="ECO:0007669"/>
    <property type="project" value="TreeGrafter"/>
</dbReference>
<feature type="non-terminal residue" evidence="4">
    <location>
        <position position="214"/>
    </location>
</feature>
<accession>A0A9P1HCU7</accession>
<evidence type="ECO:0000313" key="4">
    <source>
        <dbReference type="EMBL" id="CAI4220278.1"/>
    </source>
</evidence>
<organism evidence="4 5">
    <name type="scientific">Parascedosporium putredinis</name>
    <dbReference type="NCBI Taxonomy" id="1442378"/>
    <lineage>
        <taxon>Eukaryota</taxon>
        <taxon>Fungi</taxon>
        <taxon>Dikarya</taxon>
        <taxon>Ascomycota</taxon>
        <taxon>Pezizomycotina</taxon>
        <taxon>Sordariomycetes</taxon>
        <taxon>Hypocreomycetidae</taxon>
        <taxon>Microascales</taxon>
        <taxon>Microascaceae</taxon>
        <taxon>Parascedosporium</taxon>
    </lineage>
</organism>
<dbReference type="Pfam" id="PF07986">
    <property type="entry name" value="TBCC"/>
    <property type="match status" value="1"/>
</dbReference>
<proteinExistence type="inferred from homology"/>
<evidence type="ECO:0000259" key="3">
    <source>
        <dbReference type="PROSITE" id="PS51329"/>
    </source>
</evidence>
<feature type="non-terminal residue" evidence="4">
    <location>
        <position position="1"/>
    </location>
</feature>
<dbReference type="InterPro" id="IPR012945">
    <property type="entry name" value="Tubulin-bd_cofactor_C_dom"/>
</dbReference>